<dbReference type="CDD" id="cd02440">
    <property type="entry name" value="AdoMet_MTases"/>
    <property type="match status" value="1"/>
</dbReference>
<dbReference type="EMBL" id="JACBAZ010000002">
    <property type="protein sequence ID" value="NWK55396.1"/>
    <property type="molecule type" value="Genomic_DNA"/>
</dbReference>
<dbReference type="Gene3D" id="2.20.130.10">
    <property type="entry name" value="CAC2371-like domains"/>
    <property type="match status" value="1"/>
</dbReference>
<evidence type="ECO:0000313" key="3">
    <source>
        <dbReference type="Proteomes" id="UP000557872"/>
    </source>
</evidence>
<name>A0A851GDA7_9BACT</name>
<keyword evidence="3" id="KW-1185">Reference proteome</keyword>
<dbReference type="InterPro" id="IPR029063">
    <property type="entry name" value="SAM-dependent_MTases_sf"/>
</dbReference>
<dbReference type="RefSeq" id="WP_178931912.1">
    <property type="nucleotide sequence ID" value="NZ_JACBAZ010000002.1"/>
</dbReference>
<dbReference type="Proteomes" id="UP000557872">
    <property type="component" value="Unassembled WGS sequence"/>
</dbReference>
<evidence type="ECO:0000313" key="2">
    <source>
        <dbReference type="EMBL" id="NWK55396.1"/>
    </source>
</evidence>
<dbReference type="AlphaFoldDB" id="A0A851GDA7"/>
<comment type="caution">
    <text evidence="2">The sequence shown here is derived from an EMBL/GenBank/DDBJ whole genome shotgun (WGS) entry which is preliminary data.</text>
</comment>
<dbReference type="Gene3D" id="3.40.50.150">
    <property type="entry name" value="Vaccinia Virus protein VP39"/>
    <property type="match status" value="1"/>
</dbReference>
<gene>
    <name evidence="2" type="ORF">HW115_07220</name>
</gene>
<dbReference type="InterPro" id="IPR041698">
    <property type="entry name" value="Methyltransf_25"/>
</dbReference>
<keyword evidence="2" id="KW-0808">Transferase</keyword>
<dbReference type="GO" id="GO:0008168">
    <property type="term" value="F:methyltransferase activity"/>
    <property type="evidence" value="ECO:0007669"/>
    <property type="project" value="UniProtKB-KW"/>
</dbReference>
<sequence>MYQNLEATLHDLFWSAHGADAELPIIKAFLNHYPGTVLELGCGSGRLMRPLRDDGYLVEGLDNAPEMLELCRQLPEGEDLILHQAGMEDFDTGSKYGAIIIPAFSLQLVPFEQIPAVFENILRHLQPDGGLYLSTFIPWAEITGEVDEGEWYLDQESPMPDGRIARCHTQFSIERLNQVLIREHRYEIANERGEVMESSDSQQNLTWLWPRELTMLLHHAGFSVEKIISDFDADADFDANGQILTLIATPREDQESDD</sequence>
<reference evidence="2 3" key="1">
    <citation type="submission" date="2020-07" db="EMBL/GenBank/DDBJ databases">
        <title>Roseicoccus Jingziensis gen. nov., sp. nov., isolated from coastal seawater.</title>
        <authorList>
            <person name="Feng X."/>
        </authorList>
    </citation>
    <scope>NUCLEOTIDE SEQUENCE [LARGE SCALE GENOMIC DNA]</scope>
    <source>
        <strain evidence="2 3">N1E253</strain>
    </source>
</reference>
<keyword evidence="2" id="KW-0489">Methyltransferase</keyword>
<organism evidence="2 3">
    <name type="scientific">Oceaniferula marina</name>
    <dbReference type="NCBI Taxonomy" id="2748318"/>
    <lineage>
        <taxon>Bacteria</taxon>
        <taxon>Pseudomonadati</taxon>
        <taxon>Verrucomicrobiota</taxon>
        <taxon>Verrucomicrobiia</taxon>
        <taxon>Verrucomicrobiales</taxon>
        <taxon>Verrucomicrobiaceae</taxon>
        <taxon>Oceaniferula</taxon>
    </lineage>
</organism>
<protein>
    <submittedName>
        <fullName evidence="2">Class I SAM-dependent methyltransferase</fullName>
    </submittedName>
</protein>
<proteinExistence type="predicted"/>
<dbReference type="SUPFAM" id="SSF53335">
    <property type="entry name" value="S-adenosyl-L-methionine-dependent methyltransferases"/>
    <property type="match status" value="1"/>
</dbReference>
<dbReference type="GO" id="GO:0032259">
    <property type="term" value="P:methylation"/>
    <property type="evidence" value="ECO:0007669"/>
    <property type="project" value="UniProtKB-KW"/>
</dbReference>
<dbReference type="Pfam" id="PF13649">
    <property type="entry name" value="Methyltransf_25"/>
    <property type="match status" value="1"/>
</dbReference>
<feature type="domain" description="Methyltransferase" evidence="1">
    <location>
        <begin position="37"/>
        <end position="129"/>
    </location>
</feature>
<evidence type="ECO:0000259" key="1">
    <source>
        <dbReference type="Pfam" id="PF13649"/>
    </source>
</evidence>
<accession>A0A851GDA7</accession>